<dbReference type="PROSITE" id="PS50887">
    <property type="entry name" value="GGDEF"/>
    <property type="match status" value="1"/>
</dbReference>
<dbReference type="KEGG" id="pacr:FXN63_03340"/>
<dbReference type="SMART" id="SM00267">
    <property type="entry name" value="GGDEF"/>
    <property type="match status" value="1"/>
</dbReference>
<organism evidence="4 5">
    <name type="scientific">Pigmentiphaga aceris</name>
    <dbReference type="NCBI Taxonomy" id="1940612"/>
    <lineage>
        <taxon>Bacteria</taxon>
        <taxon>Pseudomonadati</taxon>
        <taxon>Pseudomonadota</taxon>
        <taxon>Betaproteobacteria</taxon>
        <taxon>Burkholderiales</taxon>
        <taxon>Alcaligenaceae</taxon>
        <taxon>Pigmentiphaga</taxon>
    </lineage>
</organism>
<dbReference type="NCBIfam" id="TIGR00229">
    <property type="entry name" value="sensory_box"/>
    <property type="match status" value="1"/>
</dbReference>
<dbReference type="Gene3D" id="3.30.70.270">
    <property type="match status" value="1"/>
</dbReference>
<evidence type="ECO:0000313" key="4">
    <source>
        <dbReference type="EMBL" id="QEI04982.1"/>
    </source>
</evidence>
<sequence length="353" mass="39439">MNFPAVVLIAAIAFLVGIGACWWVLGRWYATRLAQATARSDKALHELEDKLDWYSKTMSFADIGIWEWTVATESWRWSDELYRLFGLVPGKDVPDTKRFFAQLHHDDAAEVLWREMACAAGNAPLRVEYRYFLPSGEMRWMRGGGDVLRDADGKIVRMMGVVIDITDEKRRLSQTSNLANYDELTGLPTRAYFMRQLDGFIKASFGTRHAVAVAIIDLLAFKQINDVHGHLIGDRVLQQVAQRLRRATRAEDVVCRIGGDEFALLFNVDGEDQSAVQAFVWQVIATTFLPMDINGMTFEVGASVGISIYPTLASTLECLLTTADHAVQQAKTRVGPLELVTYAASETPAAREA</sequence>
<dbReference type="PROSITE" id="PS50113">
    <property type="entry name" value="PAC"/>
    <property type="match status" value="1"/>
</dbReference>
<dbReference type="InterPro" id="IPR000700">
    <property type="entry name" value="PAS-assoc_C"/>
</dbReference>
<dbReference type="AlphaFoldDB" id="A0A5C0AS14"/>
<evidence type="ECO:0000256" key="1">
    <source>
        <dbReference type="SAM" id="Phobius"/>
    </source>
</evidence>
<accession>A0A5C0AS14</accession>
<proteinExistence type="predicted"/>
<evidence type="ECO:0000313" key="5">
    <source>
        <dbReference type="Proteomes" id="UP000325161"/>
    </source>
</evidence>
<dbReference type="InterPro" id="IPR043128">
    <property type="entry name" value="Rev_trsase/Diguanyl_cyclase"/>
</dbReference>
<feature type="domain" description="GGDEF" evidence="3">
    <location>
        <begin position="209"/>
        <end position="344"/>
    </location>
</feature>
<dbReference type="CDD" id="cd01949">
    <property type="entry name" value="GGDEF"/>
    <property type="match status" value="1"/>
</dbReference>
<evidence type="ECO:0000259" key="3">
    <source>
        <dbReference type="PROSITE" id="PS50887"/>
    </source>
</evidence>
<dbReference type="InterPro" id="IPR000160">
    <property type="entry name" value="GGDEF_dom"/>
</dbReference>
<dbReference type="InterPro" id="IPR052163">
    <property type="entry name" value="DGC-Regulatory_Protein"/>
</dbReference>
<dbReference type="Pfam" id="PF00990">
    <property type="entry name" value="GGDEF"/>
    <property type="match status" value="1"/>
</dbReference>
<dbReference type="Gene3D" id="2.10.70.100">
    <property type="match status" value="1"/>
</dbReference>
<evidence type="ECO:0000259" key="2">
    <source>
        <dbReference type="PROSITE" id="PS50113"/>
    </source>
</evidence>
<dbReference type="Pfam" id="PF08447">
    <property type="entry name" value="PAS_3"/>
    <property type="match status" value="1"/>
</dbReference>
<feature type="domain" description="PAC" evidence="2">
    <location>
        <begin position="125"/>
        <end position="177"/>
    </location>
</feature>
<dbReference type="RefSeq" id="WP_148812838.1">
    <property type="nucleotide sequence ID" value="NZ_CP043046.1"/>
</dbReference>
<gene>
    <name evidence="4" type="ORF">FXN63_03340</name>
</gene>
<dbReference type="EMBL" id="CP043046">
    <property type="protein sequence ID" value="QEI04982.1"/>
    <property type="molecule type" value="Genomic_DNA"/>
</dbReference>
<dbReference type="NCBIfam" id="TIGR00254">
    <property type="entry name" value="GGDEF"/>
    <property type="match status" value="1"/>
</dbReference>
<keyword evidence="1" id="KW-0472">Membrane</keyword>
<feature type="transmembrane region" description="Helical" evidence="1">
    <location>
        <begin position="6"/>
        <end position="25"/>
    </location>
</feature>
<dbReference type="SMART" id="SM00086">
    <property type="entry name" value="PAC"/>
    <property type="match status" value="1"/>
</dbReference>
<dbReference type="CDD" id="cd00130">
    <property type="entry name" value="PAS"/>
    <property type="match status" value="1"/>
</dbReference>
<keyword evidence="1" id="KW-0812">Transmembrane</keyword>
<dbReference type="SUPFAM" id="SSF55785">
    <property type="entry name" value="PYP-like sensor domain (PAS domain)"/>
    <property type="match status" value="1"/>
</dbReference>
<dbReference type="InterPro" id="IPR001610">
    <property type="entry name" value="PAC"/>
</dbReference>
<dbReference type="Gene3D" id="3.30.450.20">
    <property type="entry name" value="PAS domain"/>
    <property type="match status" value="1"/>
</dbReference>
<dbReference type="InterPro" id="IPR035965">
    <property type="entry name" value="PAS-like_dom_sf"/>
</dbReference>
<keyword evidence="5" id="KW-1185">Reference proteome</keyword>
<dbReference type="Proteomes" id="UP000325161">
    <property type="component" value="Chromosome"/>
</dbReference>
<dbReference type="InterPro" id="IPR029787">
    <property type="entry name" value="Nucleotide_cyclase"/>
</dbReference>
<dbReference type="PANTHER" id="PTHR46663:SF2">
    <property type="entry name" value="GGDEF DOMAIN-CONTAINING PROTEIN"/>
    <property type="match status" value="1"/>
</dbReference>
<dbReference type="PANTHER" id="PTHR46663">
    <property type="entry name" value="DIGUANYLATE CYCLASE DGCT-RELATED"/>
    <property type="match status" value="1"/>
</dbReference>
<dbReference type="SUPFAM" id="SSF55073">
    <property type="entry name" value="Nucleotide cyclase"/>
    <property type="match status" value="1"/>
</dbReference>
<name>A0A5C0AS14_9BURK</name>
<dbReference type="OrthoDB" id="5571399at2"/>
<reference evidence="4 5" key="1">
    <citation type="submission" date="2019-08" db="EMBL/GenBank/DDBJ databases">
        <title>Amphibian skin-associated Pigmentiphaga: genome sequence and occurrence across geography and hosts.</title>
        <authorList>
            <person name="Bletz M.C."/>
            <person name="Bunk B."/>
            <person name="Sproeer C."/>
            <person name="Biwer P."/>
            <person name="Reiter S."/>
            <person name="Rabemananjara F.C.E."/>
            <person name="Schulz S."/>
            <person name="Overmann J."/>
            <person name="Vences M."/>
        </authorList>
    </citation>
    <scope>NUCLEOTIDE SEQUENCE [LARGE SCALE GENOMIC DNA]</scope>
    <source>
        <strain evidence="4 5">Mada1488</strain>
    </source>
</reference>
<keyword evidence="1" id="KW-1133">Transmembrane helix</keyword>
<dbReference type="InterPro" id="IPR013655">
    <property type="entry name" value="PAS_fold_3"/>
</dbReference>
<dbReference type="InterPro" id="IPR000014">
    <property type="entry name" value="PAS"/>
</dbReference>
<protein>
    <submittedName>
        <fullName evidence="4">Sensor domain-containing diguanylate cyclase</fullName>
    </submittedName>
</protein>